<dbReference type="Gene3D" id="1.10.150.120">
    <property type="entry name" value="[2Fe-2S]-binding domain"/>
    <property type="match status" value="1"/>
</dbReference>
<dbReference type="SUPFAM" id="SSF54292">
    <property type="entry name" value="2Fe-2S ferredoxin-like"/>
    <property type="match status" value="1"/>
</dbReference>
<gene>
    <name evidence="7" type="ORF">GTU67_07740</name>
</gene>
<evidence type="ECO:0000313" key="7">
    <source>
        <dbReference type="EMBL" id="MBC2769803.1"/>
    </source>
</evidence>
<organism evidence="7 8">
    <name type="scientific">Pusillimonas minor</name>
    <dbReference type="NCBI Taxonomy" id="2697024"/>
    <lineage>
        <taxon>Bacteria</taxon>
        <taxon>Pseudomonadati</taxon>
        <taxon>Pseudomonadota</taxon>
        <taxon>Betaproteobacteria</taxon>
        <taxon>Burkholderiales</taxon>
        <taxon>Alcaligenaceae</taxon>
        <taxon>Pusillimonas</taxon>
    </lineage>
</organism>
<protein>
    <recommendedName>
        <fullName evidence="6">[2Fe-2S]-binding domain-containing protein</fullName>
    </recommendedName>
</protein>
<keyword evidence="5" id="KW-0411">Iron-sulfur</keyword>
<dbReference type="GO" id="GO:0046872">
    <property type="term" value="F:metal ion binding"/>
    <property type="evidence" value="ECO:0007669"/>
    <property type="project" value="UniProtKB-KW"/>
</dbReference>
<evidence type="ECO:0000256" key="3">
    <source>
        <dbReference type="ARBA" id="ARBA00023002"/>
    </source>
</evidence>
<name>A0A842HNE1_9BURK</name>
<dbReference type="InterPro" id="IPR036884">
    <property type="entry name" value="2Fe-2S-bd_dom_sf"/>
</dbReference>
<feature type="domain" description="[2Fe-2S]-binding" evidence="6">
    <location>
        <begin position="32"/>
        <end position="105"/>
    </location>
</feature>
<dbReference type="GO" id="GO:0051537">
    <property type="term" value="F:2 iron, 2 sulfur cluster binding"/>
    <property type="evidence" value="ECO:0007669"/>
    <property type="project" value="UniProtKB-KW"/>
</dbReference>
<dbReference type="FunFam" id="1.10.150.120:FF:000003">
    <property type="entry name" value="Carbon monoxide dehydrogenase, small subunit"/>
    <property type="match status" value="1"/>
</dbReference>
<dbReference type="EMBL" id="JACJUU010000004">
    <property type="protein sequence ID" value="MBC2769803.1"/>
    <property type="molecule type" value="Genomic_DNA"/>
</dbReference>
<keyword evidence="4" id="KW-0408">Iron</keyword>
<dbReference type="Proteomes" id="UP000545386">
    <property type="component" value="Unassembled WGS sequence"/>
</dbReference>
<dbReference type="Gene3D" id="3.10.20.30">
    <property type="match status" value="1"/>
</dbReference>
<keyword evidence="3" id="KW-0560">Oxidoreductase</keyword>
<dbReference type="InterPro" id="IPR012675">
    <property type="entry name" value="Beta-grasp_dom_sf"/>
</dbReference>
<dbReference type="SUPFAM" id="SSF47741">
    <property type="entry name" value="CO dehydrogenase ISP C-domain like"/>
    <property type="match status" value="1"/>
</dbReference>
<dbReference type="Pfam" id="PF01799">
    <property type="entry name" value="Fer2_2"/>
    <property type="match status" value="1"/>
</dbReference>
<evidence type="ECO:0000259" key="6">
    <source>
        <dbReference type="Pfam" id="PF01799"/>
    </source>
</evidence>
<dbReference type="GO" id="GO:0016491">
    <property type="term" value="F:oxidoreductase activity"/>
    <property type="evidence" value="ECO:0007669"/>
    <property type="project" value="UniProtKB-KW"/>
</dbReference>
<sequence>MSKHTIDVVVNGEVIKSCLSLAVQANGKSVTTIEGLSCEGELHPVQEAFLNCGGMRCGYCTPGFIMTTTAMLDQNPNPSEAEIRKGLNGNLCRCTGYVSIVESVQAAAHKLATK</sequence>
<keyword evidence="1" id="KW-0001">2Fe-2S</keyword>
<dbReference type="AlphaFoldDB" id="A0A842HNE1"/>
<evidence type="ECO:0000256" key="4">
    <source>
        <dbReference type="ARBA" id="ARBA00023004"/>
    </source>
</evidence>
<evidence type="ECO:0000256" key="1">
    <source>
        <dbReference type="ARBA" id="ARBA00022714"/>
    </source>
</evidence>
<dbReference type="InterPro" id="IPR051452">
    <property type="entry name" value="Diverse_Oxidoreductases"/>
</dbReference>
<comment type="caution">
    <text evidence="7">The sequence shown here is derived from an EMBL/GenBank/DDBJ whole genome shotgun (WGS) entry which is preliminary data.</text>
</comment>
<reference evidence="7 8" key="1">
    <citation type="submission" date="2020-08" db="EMBL/GenBank/DDBJ databases">
        <title>Paraeoetvoesia sp. YC-7-48 draft genome sequence.</title>
        <authorList>
            <person name="Yao L."/>
        </authorList>
    </citation>
    <scope>NUCLEOTIDE SEQUENCE [LARGE SCALE GENOMIC DNA]</scope>
    <source>
        <strain evidence="8">YC-7-48</strain>
    </source>
</reference>
<accession>A0A842HNE1</accession>
<dbReference type="PANTHER" id="PTHR44379:SF5">
    <property type="entry name" value="OXIDOREDUCTASE WITH IRON-SULFUR SUBUNIT"/>
    <property type="match status" value="1"/>
</dbReference>
<keyword evidence="8" id="KW-1185">Reference proteome</keyword>
<dbReference type="InterPro" id="IPR002888">
    <property type="entry name" value="2Fe-2S-bd"/>
</dbReference>
<dbReference type="InterPro" id="IPR036010">
    <property type="entry name" value="2Fe-2S_ferredoxin-like_sf"/>
</dbReference>
<dbReference type="PANTHER" id="PTHR44379">
    <property type="entry name" value="OXIDOREDUCTASE WITH IRON-SULFUR SUBUNIT"/>
    <property type="match status" value="1"/>
</dbReference>
<keyword evidence="2" id="KW-0479">Metal-binding</keyword>
<evidence type="ECO:0000256" key="2">
    <source>
        <dbReference type="ARBA" id="ARBA00022723"/>
    </source>
</evidence>
<evidence type="ECO:0000313" key="8">
    <source>
        <dbReference type="Proteomes" id="UP000545386"/>
    </source>
</evidence>
<proteinExistence type="predicted"/>
<evidence type="ECO:0000256" key="5">
    <source>
        <dbReference type="ARBA" id="ARBA00023014"/>
    </source>
</evidence>